<dbReference type="RefSeq" id="WP_277830326.1">
    <property type="nucleotide sequence ID" value="NZ_JAAIVF010000001.1"/>
</dbReference>
<accession>A0A9X4M2K5</accession>
<name>A0A9X4M2K5_9ACTN</name>
<comment type="caution">
    <text evidence="2">The sequence shown here is derived from an EMBL/GenBank/DDBJ whole genome shotgun (WGS) entry which is preliminary data.</text>
</comment>
<sequence>MPGHTGHRISRRTALAGLGTAAAALILAPAAVAAPAAVTDTAVTDTAATDVDRYLNLPLVNRDMGQGPGGVNPALPTDLPTLTRLLDQARRDGYAPTSYAALLFQYWLADTTQAAGIDLARWDPRAGVAANRENLVKSYTFYEQLQLHHRELQWAGMGGLVGADFGGGLLDFDLATGIYSLPGIANLANQIVTRVDGALGPDGIALLPEGLRALARAGQTITPEDLRYIQGQILVMQKNIFGDLMTMHRAYVSKGLPALEEMQRAGLFGDNIMSAWRDIASGNADRIANGNAVLLQREQGVAIKAQWDQTRAYKGDVGEAITYLSTVAGSPSVAGVLPPRQFHSVQISRVLPDGRTATLHTPLPDWNWSVYDQRWEYITSQLLPKYKVMVNDHWPQLAAELQVPYEQQLEGHRPINNIPEILQSALAATSVTYS</sequence>
<protein>
    <recommendedName>
        <fullName evidence="4">Tat pathway signal protein</fullName>
    </recommendedName>
</protein>
<evidence type="ECO:0000256" key="1">
    <source>
        <dbReference type="SAM" id="SignalP"/>
    </source>
</evidence>
<gene>
    <name evidence="2" type="ORF">NVS88_20260</name>
</gene>
<reference evidence="2" key="1">
    <citation type="submission" date="2022-08" db="EMBL/GenBank/DDBJ databases">
        <title>Genome analysis of Corynebacteriales strain.</title>
        <authorList>
            <person name="Lee S.D."/>
        </authorList>
    </citation>
    <scope>NUCLEOTIDE SEQUENCE</scope>
    <source>
        <strain evidence="2">D3-21</strain>
    </source>
</reference>
<organism evidence="2 3">
    <name type="scientific">Speluncibacter jeojiensis</name>
    <dbReference type="NCBI Taxonomy" id="2710754"/>
    <lineage>
        <taxon>Bacteria</taxon>
        <taxon>Bacillati</taxon>
        <taxon>Actinomycetota</taxon>
        <taxon>Actinomycetes</taxon>
        <taxon>Mycobacteriales</taxon>
        <taxon>Speluncibacteraceae</taxon>
        <taxon>Speluncibacter</taxon>
    </lineage>
</organism>
<evidence type="ECO:0000313" key="3">
    <source>
        <dbReference type="Proteomes" id="UP001152755"/>
    </source>
</evidence>
<dbReference type="AlphaFoldDB" id="A0A9X4M2K5"/>
<dbReference type="InterPro" id="IPR006311">
    <property type="entry name" value="TAT_signal"/>
</dbReference>
<dbReference type="PROSITE" id="PS51318">
    <property type="entry name" value="TAT"/>
    <property type="match status" value="1"/>
</dbReference>
<evidence type="ECO:0000313" key="2">
    <source>
        <dbReference type="EMBL" id="MDG3016890.1"/>
    </source>
</evidence>
<evidence type="ECO:0008006" key="4">
    <source>
        <dbReference type="Google" id="ProtNLM"/>
    </source>
</evidence>
<keyword evidence="3" id="KW-1185">Reference proteome</keyword>
<proteinExistence type="predicted"/>
<dbReference type="EMBL" id="JANRHA010000019">
    <property type="protein sequence ID" value="MDG3016890.1"/>
    <property type="molecule type" value="Genomic_DNA"/>
</dbReference>
<feature type="signal peptide" evidence="1">
    <location>
        <begin position="1"/>
        <end position="33"/>
    </location>
</feature>
<keyword evidence="1" id="KW-0732">Signal</keyword>
<feature type="chain" id="PRO_5040887858" description="Tat pathway signal protein" evidence="1">
    <location>
        <begin position="34"/>
        <end position="434"/>
    </location>
</feature>
<dbReference type="Proteomes" id="UP001152755">
    <property type="component" value="Unassembled WGS sequence"/>
</dbReference>